<organism evidence="1 2">
    <name type="scientific">Pluteus cervinus</name>
    <dbReference type="NCBI Taxonomy" id="181527"/>
    <lineage>
        <taxon>Eukaryota</taxon>
        <taxon>Fungi</taxon>
        <taxon>Dikarya</taxon>
        <taxon>Basidiomycota</taxon>
        <taxon>Agaricomycotina</taxon>
        <taxon>Agaricomycetes</taxon>
        <taxon>Agaricomycetidae</taxon>
        <taxon>Agaricales</taxon>
        <taxon>Pluteineae</taxon>
        <taxon>Pluteaceae</taxon>
        <taxon>Pluteus</taxon>
    </lineage>
</organism>
<proteinExistence type="predicted"/>
<dbReference type="Proteomes" id="UP000308600">
    <property type="component" value="Unassembled WGS sequence"/>
</dbReference>
<dbReference type="EMBL" id="ML208274">
    <property type="protein sequence ID" value="TFK73660.1"/>
    <property type="molecule type" value="Genomic_DNA"/>
</dbReference>
<evidence type="ECO:0000313" key="2">
    <source>
        <dbReference type="Proteomes" id="UP000308600"/>
    </source>
</evidence>
<accession>A0ACD3B6B8</accession>
<gene>
    <name evidence="1" type="ORF">BDN72DRAFT_834538</name>
</gene>
<evidence type="ECO:0000313" key="1">
    <source>
        <dbReference type="EMBL" id="TFK73660.1"/>
    </source>
</evidence>
<sequence length="160" mass="19346">MEVFRTSGHFWSHKNWSALKYGYDELGTLRFPERLLKGRLRDNTYEYPFYESIFDVKPFDYNAMMNGLFAAKSRVYHGWEPEHWLCDLCIGTFIRDNLHYWLQKRKEQQLLRETGNGFIWPCFDGYDCKLQGDKDHSRECTHFYDPQTKPPRRLEPSSER</sequence>
<protein>
    <submittedName>
        <fullName evidence="1">Uncharacterized protein</fullName>
    </submittedName>
</protein>
<reference evidence="1 2" key="1">
    <citation type="journal article" date="2019" name="Nat. Ecol. Evol.">
        <title>Megaphylogeny resolves global patterns of mushroom evolution.</title>
        <authorList>
            <person name="Varga T."/>
            <person name="Krizsan K."/>
            <person name="Foldi C."/>
            <person name="Dima B."/>
            <person name="Sanchez-Garcia M."/>
            <person name="Sanchez-Ramirez S."/>
            <person name="Szollosi G.J."/>
            <person name="Szarkandi J.G."/>
            <person name="Papp V."/>
            <person name="Albert L."/>
            <person name="Andreopoulos W."/>
            <person name="Angelini C."/>
            <person name="Antonin V."/>
            <person name="Barry K.W."/>
            <person name="Bougher N.L."/>
            <person name="Buchanan P."/>
            <person name="Buyck B."/>
            <person name="Bense V."/>
            <person name="Catcheside P."/>
            <person name="Chovatia M."/>
            <person name="Cooper J."/>
            <person name="Damon W."/>
            <person name="Desjardin D."/>
            <person name="Finy P."/>
            <person name="Geml J."/>
            <person name="Haridas S."/>
            <person name="Hughes K."/>
            <person name="Justo A."/>
            <person name="Karasinski D."/>
            <person name="Kautmanova I."/>
            <person name="Kiss B."/>
            <person name="Kocsube S."/>
            <person name="Kotiranta H."/>
            <person name="LaButti K.M."/>
            <person name="Lechner B.E."/>
            <person name="Liimatainen K."/>
            <person name="Lipzen A."/>
            <person name="Lukacs Z."/>
            <person name="Mihaltcheva S."/>
            <person name="Morgado L.N."/>
            <person name="Niskanen T."/>
            <person name="Noordeloos M.E."/>
            <person name="Ohm R.A."/>
            <person name="Ortiz-Santana B."/>
            <person name="Ovrebo C."/>
            <person name="Racz N."/>
            <person name="Riley R."/>
            <person name="Savchenko A."/>
            <person name="Shiryaev A."/>
            <person name="Soop K."/>
            <person name="Spirin V."/>
            <person name="Szebenyi C."/>
            <person name="Tomsovsky M."/>
            <person name="Tulloss R.E."/>
            <person name="Uehling J."/>
            <person name="Grigoriev I.V."/>
            <person name="Vagvolgyi C."/>
            <person name="Papp T."/>
            <person name="Martin F.M."/>
            <person name="Miettinen O."/>
            <person name="Hibbett D.S."/>
            <person name="Nagy L.G."/>
        </authorList>
    </citation>
    <scope>NUCLEOTIDE SEQUENCE [LARGE SCALE GENOMIC DNA]</scope>
    <source>
        <strain evidence="1 2">NL-1719</strain>
    </source>
</reference>
<keyword evidence="2" id="KW-1185">Reference proteome</keyword>
<name>A0ACD3B6B8_9AGAR</name>